<keyword evidence="6" id="KW-1185">Reference proteome</keyword>
<dbReference type="Pfam" id="PF00702">
    <property type="entry name" value="Hydrolase"/>
    <property type="match status" value="1"/>
</dbReference>
<dbReference type="GO" id="GO:0016787">
    <property type="term" value="F:hydrolase activity"/>
    <property type="evidence" value="ECO:0007669"/>
    <property type="project" value="UniProtKB-KW"/>
</dbReference>
<dbReference type="Gene3D" id="3.40.50.1000">
    <property type="entry name" value="HAD superfamily/HAD-like"/>
    <property type="match status" value="1"/>
</dbReference>
<accession>A0ABS8FUZ3</accession>
<organism evidence="5 6">
    <name type="scientific">Ruminococcus turbiniformis</name>
    <dbReference type="NCBI Taxonomy" id="2881258"/>
    <lineage>
        <taxon>Bacteria</taxon>
        <taxon>Bacillati</taxon>
        <taxon>Bacillota</taxon>
        <taxon>Clostridia</taxon>
        <taxon>Eubacteriales</taxon>
        <taxon>Oscillospiraceae</taxon>
        <taxon>Ruminococcus</taxon>
    </lineage>
</organism>
<proteinExistence type="predicted"/>
<comment type="cofactor">
    <cofactor evidence="1">
        <name>Mg(2+)</name>
        <dbReference type="ChEBI" id="CHEBI:18420"/>
    </cofactor>
</comment>
<reference evidence="5 6" key="1">
    <citation type="submission" date="2021-10" db="EMBL/GenBank/DDBJ databases">
        <title>Anaerobic single-cell dispensing facilitates the cultivation of human gut bacteria.</title>
        <authorList>
            <person name="Afrizal A."/>
        </authorList>
    </citation>
    <scope>NUCLEOTIDE SEQUENCE [LARGE SCALE GENOMIC DNA]</scope>
    <source>
        <strain evidence="5 6">CLA-AA-H200</strain>
    </source>
</reference>
<dbReference type="InterPro" id="IPR023214">
    <property type="entry name" value="HAD_sf"/>
</dbReference>
<evidence type="ECO:0000256" key="4">
    <source>
        <dbReference type="ARBA" id="ARBA00022842"/>
    </source>
</evidence>
<dbReference type="PANTHER" id="PTHR46470">
    <property type="entry name" value="N-ACYLNEURAMINATE-9-PHOSPHATASE"/>
    <property type="match status" value="1"/>
</dbReference>
<keyword evidence="4" id="KW-0460">Magnesium</keyword>
<dbReference type="RefSeq" id="WP_227707009.1">
    <property type="nucleotide sequence ID" value="NZ_JAJEQX010000007.1"/>
</dbReference>
<protein>
    <submittedName>
        <fullName evidence="5">HAD family hydrolase</fullName>
    </submittedName>
</protein>
<dbReference type="InterPro" id="IPR051400">
    <property type="entry name" value="HAD-like_hydrolase"/>
</dbReference>
<dbReference type="SFLD" id="SFLDS00003">
    <property type="entry name" value="Haloacid_Dehalogenase"/>
    <property type="match status" value="1"/>
</dbReference>
<gene>
    <name evidence="5" type="ORF">LKD70_05360</name>
</gene>
<dbReference type="Proteomes" id="UP001198151">
    <property type="component" value="Unassembled WGS sequence"/>
</dbReference>
<sequence length="237" mass="27175">MKKAVLFDVDDTLYDQTVPFKEAYSEYFGPDAAVPADELYPVSRKYSNQVFARAMSGEMSMEEMYIYRMQKAFEEFGVKISDEDALGFQYAYVNRQRNIHMTPLMRELLAWCSGRAPLGIITNGPSGHQWDKVKGLKAEQWIPRENVFISAEVGAAKPDRAIFDLAARRMKAEEAQKWFVGDAYELDIEGAMNAGWKTVWINRRGNLRPDGKPAPEYEVRSEEELFAVMQEVLDSDR</sequence>
<dbReference type="PANTHER" id="PTHR46470:SF2">
    <property type="entry name" value="GLYCERALDEHYDE 3-PHOSPHATE PHOSPHATASE"/>
    <property type="match status" value="1"/>
</dbReference>
<dbReference type="PRINTS" id="PR00413">
    <property type="entry name" value="HADHALOGNASE"/>
</dbReference>
<dbReference type="EMBL" id="JAJEQX010000007">
    <property type="protein sequence ID" value="MCC2253865.1"/>
    <property type="molecule type" value="Genomic_DNA"/>
</dbReference>
<dbReference type="SFLD" id="SFLDG01129">
    <property type="entry name" value="C1.5:_HAD__Beta-PGM__Phosphata"/>
    <property type="match status" value="1"/>
</dbReference>
<keyword evidence="2" id="KW-0479">Metal-binding</keyword>
<comment type="caution">
    <text evidence="5">The sequence shown here is derived from an EMBL/GenBank/DDBJ whole genome shotgun (WGS) entry which is preliminary data.</text>
</comment>
<name>A0ABS8FUZ3_9FIRM</name>
<dbReference type="Gene3D" id="1.20.120.710">
    <property type="entry name" value="Haloacid dehalogenase hydrolase-like domain"/>
    <property type="match status" value="1"/>
</dbReference>
<dbReference type="SUPFAM" id="SSF56784">
    <property type="entry name" value="HAD-like"/>
    <property type="match status" value="1"/>
</dbReference>
<dbReference type="InterPro" id="IPR006439">
    <property type="entry name" value="HAD-SF_hydro_IA"/>
</dbReference>
<keyword evidence="3 5" id="KW-0378">Hydrolase</keyword>
<evidence type="ECO:0000313" key="6">
    <source>
        <dbReference type="Proteomes" id="UP001198151"/>
    </source>
</evidence>
<dbReference type="NCBIfam" id="TIGR01549">
    <property type="entry name" value="HAD-SF-IA-v1"/>
    <property type="match status" value="1"/>
</dbReference>
<evidence type="ECO:0000256" key="2">
    <source>
        <dbReference type="ARBA" id="ARBA00022723"/>
    </source>
</evidence>
<evidence type="ECO:0000256" key="1">
    <source>
        <dbReference type="ARBA" id="ARBA00001946"/>
    </source>
</evidence>
<evidence type="ECO:0000313" key="5">
    <source>
        <dbReference type="EMBL" id="MCC2253865.1"/>
    </source>
</evidence>
<dbReference type="InterPro" id="IPR036412">
    <property type="entry name" value="HAD-like_sf"/>
</dbReference>
<evidence type="ECO:0000256" key="3">
    <source>
        <dbReference type="ARBA" id="ARBA00022801"/>
    </source>
</evidence>